<feature type="domain" description="Phage terminase large subunit N-terminal" evidence="1">
    <location>
        <begin position="22"/>
        <end position="226"/>
    </location>
</feature>
<dbReference type="SUPFAM" id="SSF52540">
    <property type="entry name" value="P-loop containing nucleoside triphosphate hydrolases"/>
    <property type="match status" value="1"/>
</dbReference>
<dbReference type="Proteomes" id="UP001218208">
    <property type="component" value="Unassembled WGS sequence"/>
</dbReference>
<evidence type="ECO:0000259" key="1">
    <source>
        <dbReference type="Pfam" id="PF04466"/>
    </source>
</evidence>
<protein>
    <submittedName>
        <fullName evidence="2">Phage terminase large subunit</fullName>
    </submittedName>
</protein>
<dbReference type="InterPro" id="IPR027417">
    <property type="entry name" value="P-loop_NTPase"/>
</dbReference>
<dbReference type="InterPro" id="IPR035412">
    <property type="entry name" value="Terminase_L_N"/>
</dbReference>
<comment type="caution">
    <text evidence="2">The sequence shown here is derived from an EMBL/GenBank/DDBJ whole genome shotgun (WGS) entry which is preliminary data.</text>
</comment>
<dbReference type="Pfam" id="PF04466">
    <property type="entry name" value="Terminase_3"/>
    <property type="match status" value="1"/>
</dbReference>
<organism evidence="2 3">
    <name type="scientific">Stenotrophomonas maltophilia</name>
    <name type="common">Pseudomonas maltophilia</name>
    <name type="synonym">Xanthomonas maltophilia</name>
    <dbReference type="NCBI Taxonomy" id="40324"/>
    <lineage>
        <taxon>Bacteria</taxon>
        <taxon>Pseudomonadati</taxon>
        <taxon>Pseudomonadota</taxon>
        <taxon>Gammaproteobacteria</taxon>
        <taxon>Lysobacterales</taxon>
        <taxon>Lysobacteraceae</taxon>
        <taxon>Stenotrophomonas</taxon>
        <taxon>Stenotrophomonas maltophilia group</taxon>
    </lineage>
</organism>
<sequence length="462" mass="51058">MNVEIRPTPFQSQVLTVPEDHFMFLGGGRGGGKSMAVQFLILRHCDQYKNRARVLVTRRRLRSLGQFAEELRALLRSAYGRDIAYNQNDAMFRLPNGATIQLTHVESASALSDVAQGMSYTLIACDEAGEGPSIEVIDQLGMSLRGNGTPLRLVLAGNPGGQNHGALAERYVTGREPWVPFEFEGNTWVYAPSRLDDNPYLPDAYRKNFEILARSDPALYRAMRLGDWSALVGDFFQGIWSADKMVIDHHDVPLDCFASLKLSIDWGSAAPCATVLVGQLAYAVRLPDDRVMPRGAWVVFDEHAECDPRNISRGTGRTPGQIAPSLHAMAARNGVRARGVIDSAAEARQMGRAEASIADLFREAGVRVSPAKKGARVPRFEHLKQLMVNGEFFVASRCRMWLATVPSLPRDSRVPDDCDSSANDHFLDATSYGIAGESSGRVQQRGFLPEARMPREERIVWV</sequence>
<evidence type="ECO:0000313" key="3">
    <source>
        <dbReference type="Proteomes" id="UP001218208"/>
    </source>
</evidence>
<dbReference type="RefSeq" id="WP_110711260.1">
    <property type="nucleotide sequence ID" value="NZ_CP029773.1"/>
</dbReference>
<evidence type="ECO:0000313" key="2">
    <source>
        <dbReference type="EMBL" id="EKT4093510.1"/>
    </source>
</evidence>
<dbReference type="EMBL" id="ABLOJW010000017">
    <property type="protein sequence ID" value="EKT4093510.1"/>
    <property type="molecule type" value="Genomic_DNA"/>
</dbReference>
<name>A0AAI9C3M1_STEMA</name>
<dbReference type="InterPro" id="IPR052380">
    <property type="entry name" value="Viral_DNA_packaging_terminase"/>
</dbReference>
<accession>A0AAI9C3M1</accession>
<dbReference type="PANTHER" id="PTHR39184:SF1">
    <property type="entry name" value="PBSX PHAGE TERMINASE LARGE SUBUNIT"/>
    <property type="match status" value="1"/>
</dbReference>
<gene>
    <name evidence="2" type="ORF">QEG23_003042</name>
</gene>
<proteinExistence type="predicted"/>
<dbReference type="Gene3D" id="3.40.50.300">
    <property type="entry name" value="P-loop containing nucleotide triphosphate hydrolases"/>
    <property type="match status" value="1"/>
</dbReference>
<reference evidence="2" key="1">
    <citation type="submission" date="2022-07" db="EMBL/GenBank/DDBJ databases">
        <authorList>
            <consortium name="DAFM: The Division of Animal and Food Microbiology"/>
        </authorList>
    </citation>
    <scope>NUCLEOTIDE SEQUENCE</scope>
    <source>
        <strain evidence="2">19MO01SH01-2</strain>
    </source>
</reference>
<dbReference type="PANTHER" id="PTHR39184">
    <property type="match status" value="1"/>
</dbReference>
<dbReference type="Gene3D" id="3.30.420.280">
    <property type="match status" value="1"/>
</dbReference>
<dbReference type="AlphaFoldDB" id="A0AAI9C3M1"/>